<dbReference type="EMBL" id="CP137624">
    <property type="protein sequence ID" value="WPK12740.1"/>
    <property type="molecule type" value="Genomic_DNA"/>
</dbReference>
<sequence length="113" mass="12951">MNQLLLNFSTNSQKKLEKLVLLNIVGVISALEENVITLEEAEKIIFSPYVMDLLHSKRISNDVIEVVHLGTELEDIESLIPGKLIESLNHIKIRAIELLKERNIYKIEENMIT</sequence>
<protein>
    <submittedName>
        <fullName evidence="1">DUF3969 family protein</fullName>
    </submittedName>
</protein>
<dbReference type="InterPro" id="IPR025083">
    <property type="entry name" value="DUF3969"/>
</dbReference>
<dbReference type="RefSeq" id="WP_319837426.1">
    <property type="nucleotide sequence ID" value="NZ_CP137624.1"/>
</dbReference>
<reference evidence="1 2" key="1">
    <citation type="submission" date="2023-09" db="EMBL/GenBank/DDBJ databases">
        <authorList>
            <person name="Page C.A."/>
            <person name="Perez-Diaz I.M."/>
        </authorList>
    </citation>
    <scope>NUCLEOTIDE SEQUENCE [LARGE SCALE GENOMIC DNA]</scope>
    <source>
        <strain evidence="1 2">Ll15</strain>
    </source>
</reference>
<evidence type="ECO:0000313" key="2">
    <source>
        <dbReference type="Proteomes" id="UP001322664"/>
    </source>
</evidence>
<organism evidence="1 2">
    <name type="scientific">Lysinibacillus louembei</name>
    <dbReference type="NCBI Taxonomy" id="1470088"/>
    <lineage>
        <taxon>Bacteria</taxon>
        <taxon>Bacillati</taxon>
        <taxon>Bacillota</taxon>
        <taxon>Bacilli</taxon>
        <taxon>Bacillales</taxon>
        <taxon>Bacillaceae</taxon>
        <taxon>Lysinibacillus</taxon>
    </lineage>
</organism>
<name>A0ABZ0S0U0_9BACI</name>
<accession>A0ABZ0S0U0</accession>
<dbReference type="Proteomes" id="UP001322664">
    <property type="component" value="Chromosome"/>
</dbReference>
<gene>
    <name evidence="1" type="ORF">R6U77_03285</name>
</gene>
<evidence type="ECO:0000313" key="1">
    <source>
        <dbReference type="EMBL" id="WPK12740.1"/>
    </source>
</evidence>
<keyword evidence="2" id="KW-1185">Reference proteome</keyword>
<proteinExistence type="predicted"/>
<dbReference type="Pfam" id="PF13108">
    <property type="entry name" value="DUF3969"/>
    <property type="match status" value="1"/>
</dbReference>